<dbReference type="Gene3D" id="1.10.1200.10">
    <property type="entry name" value="ACP-like"/>
    <property type="match status" value="1"/>
</dbReference>
<dbReference type="NCBIfam" id="TIGR01733">
    <property type="entry name" value="AA-adenyl-dom"/>
    <property type="match status" value="1"/>
</dbReference>
<dbReference type="InterPro" id="IPR020845">
    <property type="entry name" value="AMP-binding_CS"/>
</dbReference>
<proteinExistence type="predicted"/>
<protein>
    <recommendedName>
        <fullName evidence="5">Carrier domain-containing protein</fullName>
    </recommendedName>
</protein>
<evidence type="ECO:0000256" key="1">
    <source>
        <dbReference type="ARBA" id="ARBA00022450"/>
    </source>
</evidence>
<feature type="transmembrane region" description="Helical" evidence="4">
    <location>
        <begin position="928"/>
        <end position="953"/>
    </location>
</feature>
<feature type="transmembrane region" description="Helical" evidence="4">
    <location>
        <begin position="1137"/>
        <end position="1156"/>
    </location>
</feature>
<dbReference type="InterPro" id="IPR011004">
    <property type="entry name" value="Trimer_LpxA-like_sf"/>
</dbReference>
<dbReference type="InterPro" id="IPR025110">
    <property type="entry name" value="AMP-bd_C"/>
</dbReference>
<keyword evidence="1" id="KW-0596">Phosphopantetheine</keyword>
<dbReference type="InterPro" id="IPR012728">
    <property type="entry name" value="Pls/PosA_C"/>
</dbReference>
<dbReference type="Gene3D" id="2.160.10.10">
    <property type="entry name" value="Hexapeptide repeat proteins"/>
    <property type="match status" value="3"/>
</dbReference>
<dbReference type="PROSITE" id="PS00012">
    <property type="entry name" value="PHOSPHOPANTETHEINE"/>
    <property type="match status" value="1"/>
</dbReference>
<dbReference type="PANTHER" id="PTHR45527:SF1">
    <property type="entry name" value="FATTY ACID SYNTHASE"/>
    <property type="match status" value="1"/>
</dbReference>
<dbReference type="CDD" id="cd05930">
    <property type="entry name" value="A_NRPS"/>
    <property type="match status" value="1"/>
</dbReference>
<feature type="domain" description="Carrier" evidence="5">
    <location>
        <begin position="540"/>
        <end position="617"/>
    </location>
</feature>
<keyword evidence="4" id="KW-0812">Transmembrane</keyword>
<dbReference type="NCBIfam" id="TIGR02353">
    <property type="entry name" value="NRPS_term_dom"/>
    <property type="match status" value="1"/>
</dbReference>
<dbReference type="RefSeq" id="WP_253672718.1">
    <property type="nucleotide sequence ID" value="NZ_JAMTCP010000046.1"/>
</dbReference>
<dbReference type="InterPro" id="IPR006162">
    <property type="entry name" value="Ppantetheine_attach_site"/>
</dbReference>
<dbReference type="Pfam" id="PF00501">
    <property type="entry name" value="AMP-binding"/>
    <property type="match status" value="1"/>
</dbReference>
<sequence>MPAQSATRPGEVEVADQPVVPPTDEEATPPILLHDYFELSRRRTPDATALVCGDARLTYADLDRRANQLAALLRRRGVATGDTVGILLERSVETYVAILGALKAGAAYVPLDPSFPDDRVAFIAEDSAFGFLLTSSALAGRASGLGCAVLAVDQLADECRRLPDTRPEVGVEPSSPAYVIYTSGSTGKPKGVVISHASIVNFLRVATPIYGVTARDRVYQGMSISFDFHLEEIWPAWAAGAALVAGPTDARRFGQALADFLTEHGVTVFCAVPTLLTTIETEPETVRTLLVSGEAMPPDLVRRWWRPDRRVLNCYGPTEATVSASCCELSPDRPVTLGTPFPTYVFYVLDEQLRPVPDGETGEICIGGPGLAVGYLNREELTAERFLPNPVVEDRATVPLIYRTGDLGRVTPTGEYEYLGRIDTQVKIRGYRVELGEIEQVIREDPEVENAVVALVDRDNGAQDLVGYLTLSDGAAGDDHTELRERLHATLRRRLPSYMVPSHIEVLDEFPLLAAGKVNRARLPAPASPPLGARLGPHVEPESDLERRIAEAWEPALGAGKVSVTADFFTDLGGHSLAAARAISLLRREPAFAGLSMGDLYAHPTVRSLARYVETELAPAQESEIETVDWPAPIRHSSLRFFLCGLAQLVLLYTYILALGLPAIVLGCAVELKLQIWTLAPATSGPLAVLERVDLGTLALVCVLWFVATLFVVPVVVGRLLLSGIRPGWHRMWGRTYLLFWFYGKVAALAPLNLLAGTPLLPRYLRLLGARIGHGCHLSTATIALPRFVEIGERSSIGTLARIQPYAVQAGWLRIAPIRIGSGCYVGASTVVLPGSEIGDGASVDHQSLVHADQRIPEGEHWAGSPSRRMPGRPVLLQAVLDREPVTRWRPVLVVAYALAAVVLRVLPWVMYLPSLILALYAAKQGGLGWAVTSVLVGGPLQVLVTCLSLVALKRAVLRSVKPGVYPWRSWFGWRQWFAERLHGMTLTLLWTVYCTLYVIPLLRGFGMRLGRWAEVATPAFVEPDQCEIGDKSFLAAGVILAPPVCHNGFVAVAPARMDDFSFLGNTAQLPCGAHLGRRSLLGVQSVPPEKPVEPETTWLGSPSFFLPRRQESPRFDQKLIDTPTPGMVAARLVIEYFRVCLPGIITLLGATLAFYTTIALTTAVPLWGLLLLGPLLWWATGLFNTLLVVLLKWLVMGRYRPRTEPYWGLWVRGTEFITGLYQAVVVRSLLAQFWGTPWAAPVLRMFGVRVGRRVWLNGGSVTEFDLVSVGDDAMVGEFSDLQTHLFEDRVMKMSWVRVEEGATVGTAAVVLYDSVVGRGTYLDAFSLAMKGESLPAGTRWRGIPARPL</sequence>
<dbReference type="PROSITE" id="PS00455">
    <property type="entry name" value="AMP_BINDING"/>
    <property type="match status" value="1"/>
</dbReference>
<dbReference type="SUPFAM" id="SSF51161">
    <property type="entry name" value="Trimeric LpxA-like enzymes"/>
    <property type="match status" value="3"/>
</dbReference>
<dbReference type="SUPFAM" id="SSF56801">
    <property type="entry name" value="Acetyl-CoA synthetase-like"/>
    <property type="match status" value="1"/>
</dbReference>
<feature type="transmembrane region" description="Helical" evidence="4">
    <location>
        <begin position="1176"/>
        <end position="1196"/>
    </location>
</feature>
<dbReference type="InterPro" id="IPR009081">
    <property type="entry name" value="PP-bd_ACP"/>
</dbReference>
<dbReference type="PANTHER" id="PTHR45527">
    <property type="entry name" value="NONRIBOSOMAL PEPTIDE SYNTHETASE"/>
    <property type="match status" value="1"/>
</dbReference>
<evidence type="ECO:0000313" key="7">
    <source>
        <dbReference type="Proteomes" id="UP001205311"/>
    </source>
</evidence>
<dbReference type="InterPro" id="IPR000873">
    <property type="entry name" value="AMP-dep_synth/lig_dom"/>
</dbReference>
<evidence type="ECO:0000313" key="6">
    <source>
        <dbReference type="EMBL" id="MCP2261672.1"/>
    </source>
</evidence>
<evidence type="ECO:0000259" key="5">
    <source>
        <dbReference type="PROSITE" id="PS50075"/>
    </source>
</evidence>
<dbReference type="Pfam" id="PF13193">
    <property type="entry name" value="AMP-binding_C"/>
    <property type="match status" value="1"/>
</dbReference>
<keyword evidence="2" id="KW-0597">Phosphoprotein</keyword>
<evidence type="ECO:0000256" key="4">
    <source>
        <dbReference type="SAM" id="Phobius"/>
    </source>
</evidence>
<gene>
    <name evidence="6" type="ORF">LX15_005398</name>
</gene>
<keyword evidence="4" id="KW-1133">Transmembrane helix</keyword>
<comment type="caution">
    <text evidence="6">The sequence shown here is derived from an EMBL/GenBank/DDBJ whole genome shotgun (WGS) entry which is preliminary data.</text>
</comment>
<feature type="transmembrane region" description="Helical" evidence="4">
    <location>
        <begin position="695"/>
        <end position="717"/>
    </location>
</feature>
<dbReference type="InterPro" id="IPR042099">
    <property type="entry name" value="ANL_N_sf"/>
</dbReference>
<dbReference type="InterPro" id="IPR010071">
    <property type="entry name" value="AA_adenyl_dom"/>
</dbReference>
<dbReference type="PROSITE" id="PS50075">
    <property type="entry name" value="CARRIER"/>
    <property type="match status" value="1"/>
</dbReference>
<evidence type="ECO:0000256" key="2">
    <source>
        <dbReference type="ARBA" id="ARBA00022553"/>
    </source>
</evidence>
<name>A0ABT1I1K1_STRSD</name>
<dbReference type="Proteomes" id="UP001205311">
    <property type="component" value="Unassembled WGS sequence"/>
</dbReference>
<dbReference type="Gene3D" id="3.40.50.12780">
    <property type="entry name" value="N-terminal domain of ligase-like"/>
    <property type="match status" value="1"/>
</dbReference>
<keyword evidence="7" id="KW-1185">Reference proteome</keyword>
<feature type="transmembrane region" description="Helical" evidence="4">
    <location>
        <begin position="737"/>
        <end position="756"/>
    </location>
</feature>
<feature type="transmembrane region" description="Helical" evidence="4">
    <location>
        <begin position="650"/>
        <end position="674"/>
    </location>
</feature>
<dbReference type="SUPFAM" id="SSF47336">
    <property type="entry name" value="ACP-like"/>
    <property type="match status" value="1"/>
</dbReference>
<organism evidence="6 7">
    <name type="scientific">Streptoalloteichus tenebrarius (strain ATCC 17920 / DSM 40477 / JCM 4838 / CBS 697.72 / NBRC 16177 / NCIMB 11028 / NRRL B-12390 / A12253. 1 / ISP 5477)</name>
    <name type="common">Streptomyces tenebrarius</name>
    <dbReference type="NCBI Taxonomy" id="1933"/>
    <lineage>
        <taxon>Bacteria</taxon>
        <taxon>Bacillati</taxon>
        <taxon>Actinomycetota</taxon>
        <taxon>Actinomycetes</taxon>
        <taxon>Pseudonocardiales</taxon>
        <taxon>Pseudonocardiaceae</taxon>
        <taxon>Streptoalloteichus</taxon>
    </lineage>
</organism>
<dbReference type="EMBL" id="JAMTCP010000046">
    <property type="protein sequence ID" value="MCP2261672.1"/>
    <property type="molecule type" value="Genomic_DNA"/>
</dbReference>
<accession>A0ABT1I1K1</accession>
<evidence type="ECO:0000256" key="3">
    <source>
        <dbReference type="SAM" id="MobiDB-lite"/>
    </source>
</evidence>
<dbReference type="Gene3D" id="3.30.300.30">
    <property type="match status" value="1"/>
</dbReference>
<dbReference type="InterPro" id="IPR036736">
    <property type="entry name" value="ACP-like_sf"/>
</dbReference>
<keyword evidence="4" id="KW-0472">Membrane</keyword>
<reference evidence="6 7" key="1">
    <citation type="submission" date="2022-06" db="EMBL/GenBank/DDBJ databases">
        <title>Genomic Encyclopedia of Archaeal and Bacterial Type Strains, Phase II (KMG-II): from individual species to whole genera.</title>
        <authorList>
            <person name="Goeker M."/>
        </authorList>
    </citation>
    <scope>NUCLEOTIDE SEQUENCE [LARGE SCALE GENOMIC DNA]</scope>
    <source>
        <strain evidence="6 7">DSM 40477</strain>
    </source>
</reference>
<dbReference type="Pfam" id="PF00550">
    <property type="entry name" value="PP-binding"/>
    <property type="match status" value="1"/>
</dbReference>
<dbReference type="InterPro" id="IPR045851">
    <property type="entry name" value="AMP-bd_C_sf"/>
</dbReference>
<feature type="transmembrane region" description="Helical" evidence="4">
    <location>
        <begin position="892"/>
        <end position="922"/>
    </location>
</feature>
<feature type="region of interest" description="Disordered" evidence="3">
    <location>
        <begin position="1"/>
        <end position="27"/>
    </location>
</feature>